<keyword evidence="3" id="KW-1185">Reference proteome</keyword>
<dbReference type="SUPFAM" id="SSF53335">
    <property type="entry name" value="S-adenosyl-L-methionine-dependent methyltransferases"/>
    <property type="match status" value="1"/>
</dbReference>
<accession>A0AA36D3B2</accession>
<feature type="region of interest" description="Disordered" evidence="1">
    <location>
        <begin position="128"/>
        <end position="150"/>
    </location>
</feature>
<reference evidence="2" key="1">
    <citation type="submission" date="2023-06" db="EMBL/GenBank/DDBJ databases">
        <authorList>
            <person name="Delattre M."/>
        </authorList>
    </citation>
    <scope>NUCLEOTIDE SEQUENCE</scope>
    <source>
        <strain evidence="2">AF72</strain>
    </source>
</reference>
<dbReference type="InterPro" id="IPR029063">
    <property type="entry name" value="SAM-dependent_MTases_sf"/>
</dbReference>
<comment type="caution">
    <text evidence="2">The sequence shown here is derived from an EMBL/GenBank/DDBJ whole genome shotgun (WGS) entry which is preliminary data.</text>
</comment>
<gene>
    <name evidence="2" type="ORF">MSPICULIGERA_LOCUS18327</name>
</gene>
<proteinExistence type="predicted"/>
<evidence type="ECO:0000313" key="3">
    <source>
        <dbReference type="Proteomes" id="UP001177023"/>
    </source>
</evidence>
<protein>
    <submittedName>
        <fullName evidence="2">Uncharacterized protein</fullName>
    </submittedName>
</protein>
<dbReference type="AlphaFoldDB" id="A0AA36D3B2"/>
<dbReference type="EMBL" id="CATQJA010002659">
    <property type="protein sequence ID" value="CAJ0580125.1"/>
    <property type="molecule type" value="Genomic_DNA"/>
</dbReference>
<evidence type="ECO:0000256" key="1">
    <source>
        <dbReference type="SAM" id="MobiDB-lite"/>
    </source>
</evidence>
<organism evidence="2 3">
    <name type="scientific">Mesorhabditis spiculigera</name>
    <dbReference type="NCBI Taxonomy" id="96644"/>
    <lineage>
        <taxon>Eukaryota</taxon>
        <taxon>Metazoa</taxon>
        <taxon>Ecdysozoa</taxon>
        <taxon>Nematoda</taxon>
        <taxon>Chromadorea</taxon>
        <taxon>Rhabditida</taxon>
        <taxon>Rhabditina</taxon>
        <taxon>Rhabditomorpha</taxon>
        <taxon>Rhabditoidea</taxon>
        <taxon>Rhabditidae</taxon>
        <taxon>Mesorhabditinae</taxon>
        <taxon>Mesorhabditis</taxon>
    </lineage>
</organism>
<dbReference type="Gene3D" id="3.40.50.150">
    <property type="entry name" value="Vaccinia Virus protein VP39"/>
    <property type="match status" value="1"/>
</dbReference>
<name>A0AA36D3B2_9BILA</name>
<feature type="non-terminal residue" evidence="2">
    <location>
        <position position="1"/>
    </location>
</feature>
<dbReference type="Proteomes" id="UP001177023">
    <property type="component" value="Unassembled WGS sequence"/>
</dbReference>
<sequence>MFRGQEKYYRQQLNAVEGELEGILHNLETPNLHLRGQPQIAEDTDADPQIYAKSPIRTFFQHWRKMEALKDEIREKLKKIEPDLEGNRLDGEVKLILDLVATEPEDLVDLAVADFAEVSGVALPEKVPQIPVSDDPEDAEDPEDPVQTVKNEPPAEELAKLVEEGEKRKKKWTNPAPSHQDFVNKVVTRIGSGIELAERCDTNDCYLIYDHFNRWPYRNQFSREFLYGSSQRSQSILLQIPPKDRQTEAFLDTSIWKFDARALPKSSEGHILGLLLAGNAKLTPKKSTEAEMLILGFGAGFYHHFFKDNFPMINTTTVEESDAIIDIAEEFFNVKTSKTGRNRLIHQQVMEFLEKSEKAAKAYNAIILNYPPAMALDTHLFSEKAVKLFEKLLADDGFLFIPELNKPQAQNMATRFATSLKCTSFPVSQPAPRGPSLTLACHRSNLPAKPNSSKQNALKQFLQKSQINF</sequence>
<feature type="compositionally biased region" description="Acidic residues" evidence="1">
    <location>
        <begin position="134"/>
        <end position="144"/>
    </location>
</feature>
<evidence type="ECO:0000313" key="2">
    <source>
        <dbReference type="EMBL" id="CAJ0580125.1"/>
    </source>
</evidence>